<dbReference type="InterPro" id="IPR006054">
    <property type="entry name" value="DnaQ"/>
</dbReference>
<dbReference type="InterPro" id="IPR012337">
    <property type="entry name" value="RNaseH-like_sf"/>
</dbReference>
<dbReference type="CDD" id="cd10434">
    <property type="entry name" value="GIY-YIG_UvrC_Cho"/>
    <property type="match status" value="1"/>
</dbReference>
<dbReference type="SUPFAM" id="SSF82771">
    <property type="entry name" value="GIY-YIG endonuclease"/>
    <property type="match status" value="1"/>
</dbReference>
<dbReference type="Gene3D" id="3.40.1440.10">
    <property type="entry name" value="GIY-YIG endonuclease"/>
    <property type="match status" value="1"/>
</dbReference>
<dbReference type="EMBL" id="SNWM01000004">
    <property type="protein sequence ID" value="TDO21048.1"/>
    <property type="molecule type" value="Genomic_DNA"/>
</dbReference>
<dbReference type="GO" id="GO:0006289">
    <property type="term" value="P:nucleotide-excision repair"/>
    <property type="evidence" value="ECO:0007669"/>
    <property type="project" value="InterPro"/>
</dbReference>
<organism evidence="4 5">
    <name type="scientific">Pedobacter duraquae</name>
    <dbReference type="NCBI Taxonomy" id="425511"/>
    <lineage>
        <taxon>Bacteria</taxon>
        <taxon>Pseudomonadati</taxon>
        <taxon>Bacteroidota</taxon>
        <taxon>Sphingobacteriia</taxon>
        <taxon>Sphingobacteriales</taxon>
        <taxon>Sphingobacteriaceae</taxon>
        <taxon>Pedobacter</taxon>
    </lineage>
</organism>
<dbReference type="GO" id="GO:0004527">
    <property type="term" value="F:exonuclease activity"/>
    <property type="evidence" value="ECO:0007669"/>
    <property type="project" value="UniProtKB-ARBA"/>
</dbReference>
<sequence>MMYAIVDIETTGGYASGNGITEISIQIHDGLTVVETWDSLINPEQYIPSHIESLTGISNELVADAPVFNSVSADIYALLHNKVFVAHNVNFDYSFIRHHLALSGFTLNTKKLCTVRLSRKLFPGYASYSLGKLCGSLQIPLENRHRAGGDAAATAILFTKLLEADTAGIIGQSLAKASREQALPPNLSKSYIDRLPSNPGIYYFKDQKGKVIYVGKAKNLRKRVCSHFTGNNVSRQRQEFLKNIHTVDYEICGTELMALIHEATEIKRLWPENNRALKKFEQKYALFLFEDQKGYLRLGIDKFKKQGNTLYTFNNIAEGHNLLRILIRENQLCEKLCFIQHGRSACTHHATQQCNGACIGNEHSDLYNARVEQAIGQLKDMLPSFAIIDQGRTDDEQSCLWVEAGKFYGMGYISGYTDLQHMEDIKSTLQPYPSSDYILNIILSYTDKYPEKKRDINFQAITQ</sequence>
<evidence type="ECO:0000256" key="2">
    <source>
        <dbReference type="ARBA" id="ARBA00026073"/>
    </source>
</evidence>
<dbReference type="NCBIfam" id="TIGR00573">
    <property type="entry name" value="dnaq"/>
    <property type="match status" value="1"/>
</dbReference>
<dbReference type="InterPro" id="IPR035901">
    <property type="entry name" value="GIY-YIG_endonuc_sf"/>
</dbReference>
<accession>A0A4R6IGY5</accession>
<dbReference type="InterPro" id="IPR013520">
    <property type="entry name" value="Ribonucl_H"/>
</dbReference>
<comment type="caution">
    <text evidence="4">The sequence shown here is derived from an EMBL/GenBank/DDBJ whole genome shotgun (WGS) entry which is preliminary data.</text>
</comment>
<proteinExistence type="predicted"/>
<evidence type="ECO:0000313" key="4">
    <source>
        <dbReference type="EMBL" id="TDO21048.1"/>
    </source>
</evidence>
<dbReference type="PROSITE" id="PS50164">
    <property type="entry name" value="GIY_YIG"/>
    <property type="match status" value="1"/>
</dbReference>
<dbReference type="Pfam" id="PF01541">
    <property type="entry name" value="GIY-YIG"/>
    <property type="match status" value="1"/>
</dbReference>
<dbReference type="GO" id="GO:0009380">
    <property type="term" value="C:excinuclease repair complex"/>
    <property type="evidence" value="ECO:0007669"/>
    <property type="project" value="TreeGrafter"/>
</dbReference>
<dbReference type="SMART" id="SM00479">
    <property type="entry name" value="EXOIII"/>
    <property type="match status" value="1"/>
</dbReference>
<comment type="function">
    <text evidence="1">DNA polymerase III is a complex, multichain enzyme responsible for most of the replicative synthesis in bacteria. The epsilon subunit contain the editing function and is a proofreading 3'-5' exonuclease.</text>
</comment>
<name>A0A4R6IGY5_9SPHI</name>
<protein>
    <submittedName>
        <fullName evidence="4">DNA polymerase-3 subunit epsilon</fullName>
    </submittedName>
</protein>
<dbReference type="GO" id="GO:0006260">
    <property type="term" value="P:DNA replication"/>
    <property type="evidence" value="ECO:0007669"/>
    <property type="project" value="InterPro"/>
</dbReference>
<dbReference type="SUPFAM" id="SSF53098">
    <property type="entry name" value="Ribonuclease H-like"/>
    <property type="match status" value="1"/>
</dbReference>
<dbReference type="Pfam" id="PF00929">
    <property type="entry name" value="RNase_T"/>
    <property type="match status" value="1"/>
</dbReference>
<dbReference type="RefSeq" id="WP_133558046.1">
    <property type="nucleotide sequence ID" value="NZ_SNWM01000004.1"/>
</dbReference>
<dbReference type="OrthoDB" id="9803913at2"/>
<dbReference type="Gene3D" id="3.30.420.10">
    <property type="entry name" value="Ribonuclease H-like superfamily/Ribonuclease H"/>
    <property type="match status" value="1"/>
</dbReference>
<evidence type="ECO:0000313" key="5">
    <source>
        <dbReference type="Proteomes" id="UP000295499"/>
    </source>
</evidence>
<dbReference type="AlphaFoldDB" id="A0A4R6IGY5"/>
<dbReference type="PANTHER" id="PTHR30562:SF1">
    <property type="entry name" value="UVRABC SYSTEM PROTEIN C"/>
    <property type="match status" value="1"/>
</dbReference>
<dbReference type="FunFam" id="3.30.420.10:FF:000045">
    <property type="entry name" value="3'-5' exonuclease DinG"/>
    <property type="match status" value="1"/>
</dbReference>
<comment type="subunit">
    <text evidence="2">DNA polymerase III contains a core (composed of alpha, epsilon and theta chains) that associates with a tau subunit. This core dimerizes to form the POLIII' complex. PolIII' associates with the gamma complex (composed of gamma, delta, delta', psi and chi chains) and with the beta chain to form the complete DNA polymerase III complex.</text>
</comment>
<evidence type="ECO:0000256" key="1">
    <source>
        <dbReference type="ARBA" id="ARBA00025483"/>
    </source>
</evidence>
<dbReference type="SMART" id="SM00465">
    <property type="entry name" value="GIYc"/>
    <property type="match status" value="1"/>
</dbReference>
<dbReference type="InterPro" id="IPR000305">
    <property type="entry name" value="GIY-YIG_endonuc"/>
</dbReference>
<dbReference type="InterPro" id="IPR036397">
    <property type="entry name" value="RNaseH_sf"/>
</dbReference>
<evidence type="ECO:0000259" key="3">
    <source>
        <dbReference type="PROSITE" id="PS50164"/>
    </source>
</evidence>
<dbReference type="GO" id="GO:0003887">
    <property type="term" value="F:DNA-directed DNA polymerase activity"/>
    <property type="evidence" value="ECO:0007669"/>
    <property type="project" value="InterPro"/>
</dbReference>
<gene>
    <name evidence="4" type="ORF">CLV32_3686</name>
</gene>
<dbReference type="InterPro" id="IPR050066">
    <property type="entry name" value="UvrABC_protein_C"/>
</dbReference>
<dbReference type="Proteomes" id="UP000295499">
    <property type="component" value="Unassembled WGS sequence"/>
</dbReference>
<dbReference type="CDD" id="cd06127">
    <property type="entry name" value="DEDDh"/>
    <property type="match status" value="1"/>
</dbReference>
<reference evidence="4 5" key="1">
    <citation type="submission" date="2019-03" db="EMBL/GenBank/DDBJ databases">
        <title>Genomic Encyclopedia of Archaeal and Bacterial Type Strains, Phase II (KMG-II): from individual species to whole genera.</title>
        <authorList>
            <person name="Goeker M."/>
        </authorList>
    </citation>
    <scope>NUCLEOTIDE SEQUENCE [LARGE SCALE GENOMIC DNA]</scope>
    <source>
        <strain evidence="4 5">DSM 19034</strain>
    </source>
</reference>
<dbReference type="PANTHER" id="PTHR30562">
    <property type="entry name" value="UVRC/OXIDOREDUCTASE"/>
    <property type="match status" value="1"/>
</dbReference>
<keyword evidence="5" id="KW-1185">Reference proteome</keyword>
<dbReference type="InterPro" id="IPR047296">
    <property type="entry name" value="GIY-YIG_UvrC_Cho"/>
</dbReference>
<dbReference type="GO" id="GO:0003677">
    <property type="term" value="F:DNA binding"/>
    <property type="evidence" value="ECO:0007669"/>
    <property type="project" value="InterPro"/>
</dbReference>
<feature type="domain" description="GIY-YIG" evidence="3">
    <location>
        <begin position="197"/>
        <end position="275"/>
    </location>
</feature>